<accession>A0AA39U8K8</accession>
<gene>
    <name evidence="2" type="ORF">IW261DRAFT_1488278</name>
</gene>
<keyword evidence="3" id="KW-1185">Reference proteome</keyword>
<keyword evidence="1" id="KW-0472">Membrane</keyword>
<proteinExistence type="predicted"/>
<feature type="transmembrane region" description="Helical" evidence="1">
    <location>
        <begin position="114"/>
        <end position="137"/>
    </location>
</feature>
<dbReference type="Proteomes" id="UP001175227">
    <property type="component" value="Unassembled WGS sequence"/>
</dbReference>
<protein>
    <submittedName>
        <fullName evidence="2">Uncharacterized protein</fullName>
    </submittedName>
</protein>
<name>A0AA39U8K8_9AGAR</name>
<comment type="caution">
    <text evidence="2">The sequence shown here is derived from an EMBL/GenBank/DDBJ whole genome shotgun (WGS) entry which is preliminary data.</text>
</comment>
<reference evidence="2" key="1">
    <citation type="submission" date="2023-06" db="EMBL/GenBank/DDBJ databases">
        <authorList>
            <consortium name="Lawrence Berkeley National Laboratory"/>
            <person name="Ahrendt S."/>
            <person name="Sahu N."/>
            <person name="Indic B."/>
            <person name="Wong-Bajracharya J."/>
            <person name="Merenyi Z."/>
            <person name="Ke H.-M."/>
            <person name="Monk M."/>
            <person name="Kocsube S."/>
            <person name="Drula E."/>
            <person name="Lipzen A."/>
            <person name="Balint B."/>
            <person name="Henrissat B."/>
            <person name="Andreopoulos B."/>
            <person name="Martin F.M."/>
            <person name="Harder C.B."/>
            <person name="Rigling D."/>
            <person name="Ford K.L."/>
            <person name="Foster G.D."/>
            <person name="Pangilinan J."/>
            <person name="Papanicolaou A."/>
            <person name="Barry K."/>
            <person name="LaButti K."/>
            <person name="Viragh M."/>
            <person name="Koriabine M."/>
            <person name="Yan M."/>
            <person name="Riley R."/>
            <person name="Champramary S."/>
            <person name="Plett K.L."/>
            <person name="Tsai I.J."/>
            <person name="Slot J."/>
            <person name="Sipos G."/>
            <person name="Plett J."/>
            <person name="Nagy L.G."/>
            <person name="Grigoriev I.V."/>
        </authorList>
    </citation>
    <scope>NUCLEOTIDE SEQUENCE</scope>
    <source>
        <strain evidence="2">ICMP 16352</strain>
    </source>
</reference>
<sequence>MNESIRTKVLIIILPRCFHQRVLFLSDSSHRCAKRSPFLFSALTTCERSRYPPIKSSTPGSSLASIKPCLQRLSTASLLSPLKLMSSPEKSPPSDLASPAPISLRRFIWYQIVFLVRLCLICLVTFFLLAVLNAVILNARLSIECPNEFQPPAADDATWPWNPTFPDETSRDMFYRTTNLTTFLAEDVHGTVLLSQSLKTLSKNRTLLAVEEAITDIERLSDEVVSSDQDSLGDLLDAWHRLGIDARDLFSHIVALHSTSFYMMRSFALQLRHIDLALDKIRKSWSTWDWVELHMQMTTSCSILNDQLALLNEELDKIHTVVNTSRIDASEIEKVIQDMHTSLILSYDEGQDLESSHKIWYTLDNLTVVNLDFMFVVDSLDRDLMSIERPIPLGICNEVNLTLLEDGDVQHPSTYYGSKETLQGYMETLEDYGDFDAVQRNDVWAINLLADHTLNDLTRAVEAWKMKVLEEESQEFEVE</sequence>
<organism evidence="2 3">
    <name type="scientific">Armillaria novae-zelandiae</name>
    <dbReference type="NCBI Taxonomy" id="153914"/>
    <lineage>
        <taxon>Eukaryota</taxon>
        <taxon>Fungi</taxon>
        <taxon>Dikarya</taxon>
        <taxon>Basidiomycota</taxon>
        <taxon>Agaricomycotina</taxon>
        <taxon>Agaricomycetes</taxon>
        <taxon>Agaricomycetidae</taxon>
        <taxon>Agaricales</taxon>
        <taxon>Marasmiineae</taxon>
        <taxon>Physalacriaceae</taxon>
        <taxon>Armillaria</taxon>
    </lineage>
</organism>
<evidence type="ECO:0000313" key="3">
    <source>
        <dbReference type="Proteomes" id="UP001175227"/>
    </source>
</evidence>
<dbReference type="AlphaFoldDB" id="A0AA39U8K8"/>
<keyword evidence="1" id="KW-0812">Transmembrane</keyword>
<evidence type="ECO:0000313" key="2">
    <source>
        <dbReference type="EMBL" id="KAK0477028.1"/>
    </source>
</evidence>
<keyword evidence="1" id="KW-1133">Transmembrane helix</keyword>
<dbReference type="EMBL" id="JAUEPR010000018">
    <property type="protein sequence ID" value="KAK0477028.1"/>
    <property type="molecule type" value="Genomic_DNA"/>
</dbReference>
<evidence type="ECO:0000256" key="1">
    <source>
        <dbReference type="SAM" id="Phobius"/>
    </source>
</evidence>